<dbReference type="EMBL" id="LIAE01004689">
    <property type="protein sequence ID" value="PAV93699.1"/>
    <property type="molecule type" value="Genomic_DNA"/>
</dbReference>
<dbReference type="Proteomes" id="UP000218231">
    <property type="component" value="Unassembled WGS sequence"/>
</dbReference>
<comment type="caution">
    <text evidence="2">The sequence shown here is derived from an EMBL/GenBank/DDBJ whole genome shotgun (WGS) entry which is preliminary data.</text>
</comment>
<dbReference type="AlphaFoldDB" id="A0A2A2M5K1"/>
<evidence type="ECO:0000313" key="2">
    <source>
        <dbReference type="EMBL" id="PAV93699.1"/>
    </source>
</evidence>
<reference evidence="2 3" key="1">
    <citation type="journal article" date="2017" name="Curr. Biol.">
        <title>Genome architecture and evolution of a unichromosomal asexual nematode.</title>
        <authorList>
            <person name="Fradin H."/>
            <person name="Zegar C."/>
            <person name="Gutwein M."/>
            <person name="Lucas J."/>
            <person name="Kovtun M."/>
            <person name="Corcoran D."/>
            <person name="Baugh L.R."/>
            <person name="Kiontke K."/>
            <person name="Gunsalus K."/>
            <person name="Fitch D.H."/>
            <person name="Piano F."/>
        </authorList>
    </citation>
    <scope>NUCLEOTIDE SEQUENCE [LARGE SCALE GENOMIC DNA]</scope>
    <source>
        <strain evidence="2">PF1309</strain>
    </source>
</reference>
<name>A0A2A2M5K1_9BILA</name>
<keyword evidence="3" id="KW-1185">Reference proteome</keyword>
<gene>
    <name evidence="2" type="ORF">WR25_27199</name>
</gene>
<proteinExistence type="predicted"/>
<evidence type="ECO:0000313" key="3">
    <source>
        <dbReference type="Proteomes" id="UP000218231"/>
    </source>
</evidence>
<accession>A0A2A2M5K1</accession>
<protein>
    <recommendedName>
        <fullName evidence="4">Methyl-accepting chemotaxis protein</fullName>
    </recommendedName>
</protein>
<sequence length="86" mass="9357">MKFSLISVLFFLPMLVTSFYLVRDAYNQLQATRGELQGLAPLSESLTLRGDLETLGNLLQINAVLGQSGQAGDVESRIAALQDKCP</sequence>
<keyword evidence="1" id="KW-0732">Signal</keyword>
<feature type="signal peptide" evidence="1">
    <location>
        <begin position="1"/>
        <end position="18"/>
    </location>
</feature>
<organism evidence="2 3">
    <name type="scientific">Diploscapter pachys</name>
    <dbReference type="NCBI Taxonomy" id="2018661"/>
    <lineage>
        <taxon>Eukaryota</taxon>
        <taxon>Metazoa</taxon>
        <taxon>Ecdysozoa</taxon>
        <taxon>Nematoda</taxon>
        <taxon>Chromadorea</taxon>
        <taxon>Rhabditida</taxon>
        <taxon>Rhabditina</taxon>
        <taxon>Rhabditomorpha</taxon>
        <taxon>Rhabditoidea</taxon>
        <taxon>Rhabditidae</taxon>
        <taxon>Diploscapter</taxon>
    </lineage>
</organism>
<evidence type="ECO:0008006" key="4">
    <source>
        <dbReference type="Google" id="ProtNLM"/>
    </source>
</evidence>
<evidence type="ECO:0000256" key="1">
    <source>
        <dbReference type="SAM" id="SignalP"/>
    </source>
</evidence>
<feature type="chain" id="PRO_5012245975" description="Methyl-accepting chemotaxis protein" evidence="1">
    <location>
        <begin position="19"/>
        <end position="86"/>
    </location>
</feature>